<evidence type="ECO:0000313" key="15">
    <source>
        <dbReference type="Proteomes" id="UP000176998"/>
    </source>
</evidence>
<dbReference type="EMBL" id="MJBS01000186">
    <property type="protein sequence ID" value="OHE91417.1"/>
    <property type="molecule type" value="Genomic_DNA"/>
</dbReference>
<proteinExistence type="inferred from homology"/>
<dbReference type="SUPFAM" id="SSF54897">
    <property type="entry name" value="Protease propeptides/inhibitors"/>
    <property type="match status" value="1"/>
</dbReference>
<dbReference type="InterPro" id="IPR045051">
    <property type="entry name" value="SBT"/>
</dbReference>
<feature type="signal peptide" evidence="9">
    <location>
        <begin position="1"/>
        <end position="20"/>
    </location>
</feature>
<dbReference type="OrthoDB" id="206201at2759"/>
<organism evidence="14 15">
    <name type="scientific">Colletotrichum orchidophilum</name>
    <dbReference type="NCBI Taxonomy" id="1209926"/>
    <lineage>
        <taxon>Eukaryota</taxon>
        <taxon>Fungi</taxon>
        <taxon>Dikarya</taxon>
        <taxon>Ascomycota</taxon>
        <taxon>Pezizomycotina</taxon>
        <taxon>Sordariomycetes</taxon>
        <taxon>Hypocreomycetidae</taxon>
        <taxon>Glomerellales</taxon>
        <taxon>Glomerellaceae</taxon>
        <taxon>Colletotrichum</taxon>
    </lineage>
</organism>
<dbReference type="CDD" id="cd04852">
    <property type="entry name" value="Peptidases_S8_3"/>
    <property type="match status" value="1"/>
</dbReference>
<feature type="active site" description="Charge relay system" evidence="6 7">
    <location>
        <position position="225"/>
    </location>
</feature>
<dbReference type="AlphaFoldDB" id="A0A1G4AQG5"/>
<dbReference type="Gene3D" id="3.50.30.30">
    <property type="match status" value="1"/>
</dbReference>
<evidence type="ECO:0000256" key="9">
    <source>
        <dbReference type="SAM" id="SignalP"/>
    </source>
</evidence>
<dbReference type="FunFam" id="3.40.50.200:FF:000006">
    <property type="entry name" value="Subtilisin-like protease SBT1.5"/>
    <property type="match status" value="1"/>
</dbReference>
<sequence>MAKTCLTLLLGFLLAWAANGTKLRKTYIVQLKDTQASGAQRGDQFDASLASVSASPADTLYHYQNVTNGYAAKITDDQANALRNQDDVLSVTLDQVYVLHTTRTPAFLGLDDASLLGRGLDLDPSSYLDERGDSGIHPESNLIVGVVDTGVRPENPSFKDDGMPPIPAHWKGKCEATDDFPATSCNKKLIGARAFYKGYEAALSDDNGLFNWTGESKSPRDDDGHGSHTSSTAAGAAVPNASLFGQASGTARGMAVHARLAMYKACWSKGCVLSDVLAGMDKAISDGVNVMSLSLGSNSTASIDPISVGSFAAVQKGIFVAQSAGNEGPAAASVVSIDPWTLTVAASTLDRDFPAQIILGNDKNYTGTSLYSNGSVTDIKPLTAGEVLPLIQASQAGSGNVTSANLCLEGSLDPAKVVGKVVICVRGENARVDKGGVVKTAGGRGMILVNAPVNGNELIADAHILPALHLTAADGDAVSAYAKTGKGTVILDFEGTRLGIPAPVMASFSSRGPNSVLPQILKPDITGPGVSILAAWSDQGPTGLDIDTRKVDQNVISGTSMSCPHLSGIAIWIMARRPGWSPAAIRSAIMTTAYTTTKGTKSPLLDSRDDTPATPFVYGSGHVDPVAALNPGLVYDIAPADYLDSLCAINPNPRFLHKFVKHNFTCASNQTYSLYNLNYPSFSAAYGIGADPASDGSFTATFKRTLTNVGGAGTYKAQISLNDAGLVQVSVKPETLTFETAGEKKTFELTVKMSPPPPNPLSWGRLVWSDGTHVVGSTLSFVWGIPNSDGT</sequence>
<feature type="domain" description="Subtilisin-like protease fibronectin type-III" evidence="13">
    <location>
        <begin position="676"/>
        <end position="779"/>
    </location>
</feature>
<dbReference type="InterPro" id="IPR041469">
    <property type="entry name" value="Subtilisin-like_FN3"/>
</dbReference>
<dbReference type="Gene3D" id="3.30.70.80">
    <property type="entry name" value="Peptidase S8 propeptide/proteinase inhibitor I9"/>
    <property type="match status" value="1"/>
</dbReference>
<evidence type="ECO:0000256" key="4">
    <source>
        <dbReference type="ARBA" id="ARBA00022801"/>
    </source>
</evidence>
<dbReference type="Gene3D" id="3.40.50.200">
    <property type="entry name" value="Peptidase S8/S53 domain"/>
    <property type="match status" value="1"/>
</dbReference>
<evidence type="ECO:0000256" key="7">
    <source>
        <dbReference type="PROSITE-ProRule" id="PRU01240"/>
    </source>
</evidence>
<keyword evidence="5 7" id="KW-0720">Serine protease</keyword>
<feature type="region of interest" description="Disordered" evidence="8">
    <location>
        <begin position="214"/>
        <end position="233"/>
    </location>
</feature>
<name>A0A1G4AQG5_9PEZI</name>
<dbReference type="InterPro" id="IPR010259">
    <property type="entry name" value="S8pro/Inhibitor_I9"/>
</dbReference>
<dbReference type="PRINTS" id="PR00723">
    <property type="entry name" value="SUBTILISIN"/>
</dbReference>
<dbReference type="SUPFAM" id="SSF52025">
    <property type="entry name" value="PA domain"/>
    <property type="match status" value="1"/>
</dbReference>
<dbReference type="InterPro" id="IPR046450">
    <property type="entry name" value="PA_dom_sf"/>
</dbReference>
<dbReference type="RefSeq" id="XP_022468590.1">
    <property type="nucleotide sequence ID" value="XM_022624899.1"/>
</dbReference>
<dbReference type="InterPro" id="IPR015500">
    <property type="entry name" value="Peptidase_S8_subtilisin-rel"/>
</dbReference>
<dbReference type="Gene3D" id="2.60.40.2310">
    <property type="match status" value="1"/>
</dbReference>
<dbReference type="CDD" id="cd02120">
    <property type="entry name" value="PA_subtilisin_like"/>
    <property type="match status" value="1"/>
</dbReference>
<dbReference type="STRING" id="1209926.A0A1G4AQG5"/>
<reference evidence="14 15" key="1">
    <citation type="submission" date="2016-09" db="EMBL/GenBank/DDBJ databases">
        <authorList>
            <person name="Capua I."/>
            <person name="De Benedictis P."/>
            <person name="Joannis T."/>
            <person name="Lombin L.H."/>
            <person name="Cattoli G."/>
        </authorList>
    </citation>
    <scope>NUCLEOTIDE SEQUENCE [LARGE SCALE GENOMIC DNA]</scope>
    <source>
        <strain evidence="14 15">IMI 309357</strain>
    </source>
</reference>
<dbReference type="PANTHER" id="PTHR10795">
    <property type="entry name" value="PROPROTEIN CONVERTASE SUBTILISIN/KEXIN"/>
    <property type="match status" value="1"/>
</dbReference>
<feature type="compositionally biased region" description="Basic and acidic residues" evidence="8">
    <location>
        <begin position="217"/>
        <end position="226"/>
    </location>
</feature>
<dbReference type="SUPFAM" id="SSF52743">
    <property type="entry name" value="Subtilisin-like"/>
    <property type="match status" value="1"/>
</dbReference>
<dbReference type="InterPro" id="IPR000209">
    <property type="entry name" value="Peptidase_S8/S53_dom"/>
</dbReference>
<evidence type="ECO:0000256" key="6">
    <source>
        <dbReference type="PIRSR" id="PIRSR615500-1"/>
    </source>
</evidence>
<dbReference type="Pfam" id="PF02225">
    <property type="entry name" value="PA"/>
    <property type="match status" value="1"/>
</dbReference>
<evidence type="ECO:0000259" key="10">
    <source>
        <dbReference type="Pfam" id="PF00082"/>
    </source>
</evidence>
<comment type="similarity">
    <text evidence="1 7">Belongs to the peptidase S8 family.</text>
</comment>
<dbReference type="Proteomes" id="UP000176998">
    <property type="component" value="Unassembled WGS sequence"/>
</dbReference>
<dbReference type="GO" id="GO:0006508">
    <property type="term" value="P:proteolysis"/>
    <property type="evidence" value="ECO:0007669"/>
    <property type="project" value="UniProtKB-KW"/>
</dbReference>
<dbReference type="Pfam" id="PF00082">
    <property type="entry name" value="Peptidase_S8"/>
    <property type="match status" value="1"/>
</dbReference>
<dbReference type="GeneID" id="34566409"/>
<evidence type="ECO:0000259" key="11">
    <source>
        <dbReference type="Pfam" id="PF02225"/>
    </source>
</evidence>
<feature type="active site" description="Charge relay system" evidence="6 7">
    <location>
        <position position="148"/>
    </location>
</feature>
<dbReference type="PROSITE" id="PS51892">
    <property type="entry name" value="SUBTILASE"/>
    <property type="match status" value="1"/>
</dbReference>
<keyword evidence="4 7" id="KW-0378">Hydrolase</keyword>
<dbReference type="Pfam" id="PF05922">
    <property type="entry name" value="Inhibitor_I9"/>
    <property type="match status" value="1"/>
</dbReference>
<evidence type="ECO:0000259" key="12">
    <source>
        <dbReference type="Pfam" id="PF05922"/>
    </source>
</evidence>
<dbReference type="GO" id="GO:0004252">
    <property type="term" value="F:serine-type endopeptidase activity"/>
    <property type="evidence" value="ECO:0007669"/>
    <property type="project" value="UniProtKB-UniRule"/>
</dbReference>
<feature type="domain" description="PA" evidence="11">
    <location>
        <begin position="403"/>
        <end position="477"/>
    </location>
</feature>
<dbReference type="InterPro" id="IPR003137">
    <property type="entry name" value="PA_domain"/>
</dbReference>
<protein>
    <submittedName>
        <fullName evidence="14">PA domain-containing protein</fullName>
    </submittedName>
</protein>
<evidence type="ECO:0000256" key="1">
    <source>
        <dbReference type="ARBA" id="ARBA00011073"/>
    </source>
</evidence>
<evidence type="ECO:0000313" key="14">
    <source>
        <dbReference type="EMBL" id="OHE91417.1"/>
    </source>
</evidence>
<feature type="active site" description="Charge relay system" evidence="6 7">
    <location>
        <position position="560"/>
    </location>
</feature>
<keyword evidence="15" id="KW-1185">Reference proteome</keyword>
<comment type="caution">
    <text evidence="14">The sequence shown here is derived from an EMBL/GenBank/DDBJ whole genome shotgun (WGS) entry which is preliminary data.</text>
</comment>
<dbReference type="FunFam" id="3.50.30.30:FF:000005">
    <property type="entry name" value="subtilisin-like protease SBT1.5"/>
    <property type="match status" value="1"/>
</dbReference>
<dbReference type="InterPro" id="IPR034197">
    <property type="entry name" value="Peptidases_S8_3"/>
</dbReference>
<evidence type="ECO:0000256" key="3">
    <source>
        <dbReference type="ARBA" id="ARBA00022729"/>
    </source>
</evidence>
<evidence type="ECO:0000256" key="2">
    <source>
        <dbReference type="ARBA" id="ARBA00022670"/>
    </source>
</evidence>
<keyword evidence="3 9" id="KW-0732">Signal</keyword>
<evidence type="ECO:0000259" key="13">
    <source>
        <dbReference type="Pfam" id="PF17766"/>
    </source>
</evidence>
<keyword evidence="2 7" id="KW-0645">Protease</keyword>
<dbReference type="InterPro" id="IPR037045">
    <property type="entry name" value="S8pro/Inhibitor_I9_sf"/>
</dbReference>
<feature type="domain" description="Peptidase S8/S53" evidence="10">
    <location>
        <begin position="140"/>
        <end position="605"/>
    </location>
</feature>
<accession>A0A1G4AQG5</accession>
<evidence type="ECO:0000256" key="8">
    <source>
        <dbReference type="SAM" id="MobiDB-lite"/>
    </source>
</evidence>
<gene>
    <name evidence="14" type="ORF">CORC01_13282</name>
</gene>
<evidence type="ECO:0000256" key="5">
    <source>
        <dbReference type="ARBA" id="ARBA00022825"/>
    </source>
</evidence>
<dbReference type="Pfam" id="PF17766">
    <property type="entry name" value="fn3_6"/>
    <property type="match status" value="1"/>
</dbReference>
<feature type="chain" id="PRO_5009601985" evidence="9">
    <location>
        <begin position="21"/>
        <end position="791"/>
    </location>
</feature>
<dbReference type="InterPro" id="IPR036852">
    <property type="entry name" value="Peptidase_S8/S53_dom_sf"/>
</dbReference>
<feature type="domain" description="Inhibitor I9" evidence="12">
    <location>
        <begin position="26"/>
        <end position="100"/>
    </location>
</feature>